<proteinExistence type="predicted"/>
<comment type="caution">
    <text evidence="1">The sequence shown here is derived from an EMBL/GenBank/DDBJ whole genome shotgun (WGS) entry which is preliminary data.</text>
</comment>
<organism evidence="1 2">
    <name type="scientific">Alectoria fallacina</name>
    <dbReference type="NCBI Taxonomy" id="1903189"/>
    <lineage>
        <taxon>Eukaryota</taxon>
        <taxon>Fungi</taxon>
        <taxon>Dikarya</taxon>
        <taxon>Ascomycota</taxon>
        <taxon>Pezizomycotina</taxon>
        <taxon>Lecanoromycetes</taxon>
        <taxon>OSLEUM clade</taxon>
        <taxon>Lecanoromycetidae</taxon>
        <taxon>Lecanorales</taxon>
        <taxon>Lecanorineae</taxon>
        <taxon>Parmeliaceae</taxon>
        <taxon>Alectoria</taxon>
    </lineage>
</organism>
<dbReference type="EMBL" id="CAJPDR010000270">
    <property type="protein sequence ID" value="CAF9929552.1"/>
    <property type="molecule type" value="Genomic_DNA"/>
</dbReference>
<accession>A0A8H3FUY4</accession>
<protein>
    <submittedName>
        <fullName evidence="1">Uncharacterized protein</fullName>
    </submittedName>
</protein>
<sequence>MTSNTSSIATAAVRQSAAAPYFRLMDLPGELINLVYRHALASGFTAILCTSHHVYSEAFQILYKSAFLRIYYEGPIGGNARQIAATPVSTDIITLIQNIDICVDINLHAIGPDYVFHKMLASFRGANAPFRQICILKLKGLNPATGFDEVCTVLRAMSGLVNFQRVCVTAIAGKFDIHLRSYDVDDGRYYLLTRARNTPFYKLAREKLEATFGPSIWHDGMKEAGRYLEFRPLEYQKSLRG</sequence>
<evidence type="ECO:0000313" key="2">
    <source>
        <dbReference type="Proteomes" id="UP000664203"/>
    </source>
</evidence>
<gene>
    <name evidence="1" type="ORF">ALECFALPRED_004397</name>
</gene>
<dbReference type="OrthoDB" id="5305855at2759"/>
<keyword evidence="2" id="KW-1185">Reference proteome</keyword>
<reference evidence="1" key="1">
    <citation type="submission" date="2021-03" db="EMBL/GenBank/DDBJ databases">
        <authorList>
            <person name="Tagirdzhanova G."/>
        </authorList>
    </citation>
    <scope>NUCLEOTIDE SEQUENCE</scope>
</reference>
<evidence type="ECO:0000313" key="1">
    <source>
        <dbReference type="EMBL" id="CAF9929552.1"/>
    </source>
</evidence>
<dbReference type="AlphaFoldDB" id="A0A8H3FUY4"/>
<name>A0A8H3FUY4_9LECA</name>
<dbReference type="Proteomes" id="UP000664203">
    <property type="component" value="Unassembled WGS sequence"/>
</dbReference>